<dbReference type="AlphaFoldDB" id="A0A084UAS8"/>
<keyword evidence="2" id="KW-1185">Reference proteome</keyword>
<dbReference type="EMBL" id="JMQM01000001">
    <property type="protein sequence ID" value="KFB10064.1"/>
    <property type="molecule type" value="Genomic_DNA"/>
</dbReference>
<dbReference type="Proteomes" id="UP000053675">
    <property type="component" value="Unassembled WGS sequence"/>
</dbReference>
<evidence type="ECO:0000313" key="2">
    <source>
        <dbReference type="Proteomes" id="UP000053675"/>
    </source>
</evidence>
<organism evidence="1 2">
    <name type="scientific">Nitratireductor basaltis</name>
    <dbReference type="NCBI Taxonomy" id="472175"/>
    <lineage>
        <taxon>Bacteria</taxon>
        <taxon>Pseudomonadati</taxon>
        <taxon>Pseudomonadota</taxon>
        <taxon>Alphaproteobacteria</taxon>
        <taxon>Hyphomicrobiales</taxon>
        <taxon>Phyllobacteriaceae</taxon>
        <taxon>Nitratireductor</taxon>
    </lineage>
</organism>
<name>A0A084UAS8_9HYPH</name>
<dbReference type="PATRIC" id="fig|472175.3.peg.1101"/>
<dbReference type="eggNOG" id="ENOG503376C">
    <property type="taxonomic scope" value="Bacteria"/>
</dbReference>
<comment type="caution">
    <text evidence="1">The sequence shown here is derived from an EMBL/GenBank/DDBJ whole genome shotgun (WGS) entry which is preliminary data.</text>
</comment>
<gene>
    <name evidence="1" type="ORF">EL18_01092</name>
</gene>
<evidence type="ECO:0000313" key="1">
    <source>
        <dbReference type="EMBL" id="KFB10064.1"/>
    </source>
</evidence>
<proteinExistence type="predicted"/>
<protein>
    <submittedName>
        <fullName evidence="1">Uncharacterized protein</fullName>
    </submittedName>
</protein>
<sequence>MRLSVHRRSSILISISCLFLAGDGVGAHEAKTGWRYPYACCSNKDCREVPARMVNESAEGYVIRTTGEIISYDDKRIRHSPDGVFHWCSISGKADTKTICLFVPPKAF</sequence>
<reference evidence="1 2" key="1">
    <citation type="submission" date="2014-05" db="EMBL/GenBank/DDBJ databases">
        <title>Draft Genome Sequence of Nitratireductor basaltis Strain UMTGB225, A Marine Bacterium Isolated from Green Barrel Tunicate.</title>
        <authorList>
            <person name="Gan H.Y."/>
        </authorList>
    </citation>
    <scope>NUCLEOTIDE SEQUENCE [LARGE SCALE GENOMIC DNA]</scope>
    <source>
        <strain evidence="1 2">UMTGB225</strain>
    </source>
</reference>
<accession>A0A084UAS8</accession>